<dbReference type="InterPro" id="IPR034660">
    <property type="entry name" value="DinB/YfiT-like"/>
</dbReference>
<protein>
    <submittedName>
        <fullName evidence="2">DinB family protein</fullName>
    </submittedName>
</protein>
<dbReference type="Gene3D" id="1.20.120.450">
    <property type="entry name" value="dinb family like domain"/>
    <property type="match status" value="1"/>
</dbReference>
<organism evidence="2 3">
    <name type="scientific">Asprobacillus argus</name>
    <dbReference type="NCBI Taxonomy" id="3076534"/>
    <lineage>
        <taxon>Bacteria</taxon>
        <taxon>Pseudomonadati</taxon>
        <taxon>Bacteroidota</taxon>
        <taxon>Flavobacteriia</taxon>
        <taxon>Flavobacteriales</taxon>
        <taxon>Flavobacteriaceae</taxon>
        <taxon>Asprobacillus</taxon>
    </lineage>
</organism>
<sequence length="174" mass="20690">MEKKEIIAVLEKKHTDLFDWVANHSSEKWEMGPEGKWTSGQHILHLAESIRLLNKALRTPKFLLKRKFGVANRPVRSYNEVAKRYEERLTANLEKSRDFNKNLNKPSLKQKQRLLASLQIQNKKLQYKTNKWSDHNLDTVLLPHPLMGRMIIREIIMWTAHHTEHHTTILKEHY</sequence>
<evidence type="ECO:0000313" key="3">
    <source>
        <dbReference type="Proteomes" id="UP001257277"/>
    </source>
</evidence>
<name>A0ABU3LEE9_9FLAO</name>
<dbReference type="Pfam" id="PF12867">
    <property type="entry name" value="DinB_2"/>
    <property type="match status" value="1"/>
</dbReference>
<dbReference type="SUPFAM" id="SSF109854">
    <property type="entry name" value="DinB/YfiT-like putative metalloenzymes"/>
    <property type="match status" value="1"/>
</dbReference>
<evidence type="ECO:0000259" key="1">
    <source>
        <dbReference type="Pfam" id="PF12867"/>
    </source>
</evidence>
<keyword evidence="3" id="KW-1185">Reference proteome</keyword>
<dbReference type="EMBL" id="JAVTTO010000002">
    <property type="protein sequence ID" value="MDT7832116.1"/>
    <property type="molecule type" value="Genomic_DNA"/>
</dbReference>
<feature type="domain" description="DinB-like" evidence="1">
    <location>
        <begin position="12"/>
        <end position="167"/>
    </location>
</feature>
<reference evidence="2 3" key="1">
    <citation type="submission" date="2023-09" db="EMBL/GenBank/DDBJ databases">
        <title>Novel taxa isolated from Blanes Bay.</title>
        <authorList>
            <person name="Rey-Velasco X."/>
            <person name="Lucena T."/>
        </authorList>
    </citation>
    <scope>NUCLEOTIDE SEQUENCE [LARGE SCALE GENOMIC DNA]</scope>
    <source>
        <strain evidence="2 3">S356</strain>
    </source>
</reference>
<comment type="caution">
    <text evidence="2">The sequence shown here is derived from an EMBL/GenBank/DDBJ whole genome shotgun (WGS) entry which is preliminary data.</text>
</comment>
<gene>
    <name evidence="2" type="ORF">RQM59_06970</name>
</gene>
<dbReference type="InterPro" id="IPR024775">
    <property type="entry name" value="DinB-like"/>
</dbReference>
<evidence type="ECO:0000313" key="2">
    <source>
        <dbReference type="EMBL" id="MDT7832116.1"/>
    </source>
</evidence>
<dbReference type="RefSeq" id="WP_349241367.1">
    <property type="nucleotide sequence ID" value="NZ_JAVTTO010000002.1"/>
</dbReference>
<accession>A0ABU3LEE9</accession>
<proteinExistence type="predicted"/>
<dbReference type="Proteomes" id="UP001257277">
    <property type="component" value="Unassembled WGS sequence"/>
</dbReference>